<name>A0A1H8GMI9_9HYPH</name>
<dbReference type="GO" id="GO:0003677">
    <property type="term" value="F:DNA binding"/>
    <property type="evidence" value="ECO:0007669"/>
    <property type="project" value="InterPro"/>
</dbReference>
<evidence type="ECO:0000256" key="1">
    <source>
        <dbReference type="SAM" id="MobiDB-lite"/>
    </source>
</evidence>
<dbReference type="Proteomes" id="UP000183063">
    <property type="component" value="Unassembled WGS sequence"/>
</dbReference>
<dbReference type="AlphaFoldDB" id="A0A1H8GMI9"/>
<evidence type="ECO:0000313" key="3">
    <source>
        <dbReference type="EMBL" id="SEN45030.1"/>
    </source>
</evidence>
<organism evidence="2 4">
    <name type="scientific">Rhizobium tibeticum</name>
    <dbReference type="NCBI Taxonomy" id="501024"/>
    <lineage>
        <taxon>Bacteria</taxon>
        <taxon>Pseudomonadati</taxon>
        <taxon>Pseudomonadota</taxon>
        <taxon>Alphaproteobacteria</taxon>
        <taxon>Hyphomicrobiales</taxon>
        <taxon>Rhizobiaceae</taxon>
        <taxon>Rhizobium/Agrobacterium group</taxon>
        <taxon>Rhizobium</taxon>
    </lineage>
</organism>
<evidence type="ECO:0008006" key="6">
    <source>
        <dbReference type="Google" id="ProtNLM"/>
    </source>
</evidence>
<gene>
    <name evidence="2" type="ORF">RTCCBAU85039_1487</name>
    <name evidence="3" type="ORF">SAMN05216228_1004297</name>
</gene>
<dbReference type="STRING" id="501024.RTCCBAU85039_1487"/>
<dbReference type="InterPro" id="IPR010982">
    <property type="entry name" value="Lambda_DNA-bd_dom_sf"/>
</dbReference>
<accession>A0A1H8GMI9</accession>
<reference evidence="2" key="2">
    <citation type="submission" date="2016-10" db="EMBL/GenBank/DDBJ databases">
        <authorList>
            <person name="de Groot N.N."/>
        </authorList>
    </citation>
    <scope>NUCLEOTIDE SEQUENCE [LARGE SCALE GENOMIC DNA]</scope>
    <source>
        <strain evidence="2">CCBAU85039</strain>
    </source>
</reference>
<dbReference type="Proteomes" id="UP000198939">
    <property type="component" value="Unassembled WGS sequence"/>
</dbReference>
<protein>
    <recommendedName>
        <fullName evidence="6">HTH cro/C1-type domain-containing protein</fullName>
    </recommendedName>
</protein>
<feature type="compositionally biased region" description="Low complexity" evidence="1">
    <location>
        <begin position="87"/>
        <end position="101"/>
    </location>
</feature>
<reference evidence="3 5" key="3">
    <citation type="submission" date="2016-10" db="EMBL/GenBank/DDBJ databases">
        <authorList>
            <person name="Varghese N."/>
            <person name="Submissions S."/>
        </authorList>
    </citation>
    <scope>NUCLEOTIDE SEQUENCE [LARGE SCALE GENOMIC DNA]</scope>
    <source>
        <strain evidence="3 5">CGMCC 1.7071</strain>
    </source>
</reference>
<feature type="region of interest" description="Disordered" evidence="1">
    <location>
        <begin position="85"/>
        <end position="109"/>
    </location>
</feature>
<keyword evidence="5" id="KW-1185">Reference proteome</keyword>
<evidence type="ECO:0000313" key="4">
    <source>
        <dbReference type="Proteomes" id="UP000183063"/>
    </source>
</evidence>
<evidence type="ECO:0000313" key="2">
    <source>
        <dbReference type="EMBL" id="SEH62648.1"/>
    </source>
</evidence>
<dbReference type="Gene3D" id="1.10.260.40">
    <property type="entry name" value="lambda repressor-like DNA-binding domains"/>
    <property type="match status" value="1"/>
</dbReference>
<evidence type="ECO:0000313" key="5">
    <source>
        <dbReference type="Proteomes" id="UP000198939"/>
    </source>
</evidence>
<dbReference type="EMBL" id="FOCV01000004">
    <property type="protein sequence ID" value="SEN45030.1"/>
    <property type="molecule type" value="Genomic_DNA"/>
</dbReference>
<dbReference type="EMBL" id="FNXB01000006">
    <property type="protein sequence ID" value="SEH62648.1"/>
    <property type="molecule type" value="Genomic_DNA"/>
</dbReference>
<proteinExistence type="predicted"/>
<dbReference type="SUPFAM" id="SSF47413">
    <property type="entry name" value="lambda repressor-like DNA-binding domains"/>
    <property type="match status" value="1"/>
</dbReference>
<sequence>MITATQMRGARAMTGMSIEQLAAASGLPAATIETMERDEQEGQPHALLAVKQALEAAGIIFIGSGNHDEGGPGVRLRARTGIDKVSAQKTSTQQTTTSSSAFLELRDYK</sequence>
<reference evidence="4" key="1">
    <citation type="submission" date="2016-10" db="EMBL/GenBank/DDBJ databases">
        <authorList>
            <person name="Wibberg D."/>
        </authorList>
    </citation>
    <scope>NUCLEOTIDE SEQUENCE [LARGE SCALE GENOMIC DNA]</scope>
</reference>